<dbReference type="Pfam" id="PF01979">
    <property type="entry name" value="Amidohydro_1"/>
    <property type="match status" value="1"/>
</dbReference>
<dbReference type="GO" id="GO:0004151">
    <property type="term" value="F:dihydroorotase activity"/>
    <property type="evidence" value="ECO:0007669"/>
    <property type="project" value="UniProtKB-EC"/>
</dbReference>
<dbReference type="HOGENOM" id="CLU_015572_1_3_7"/>
<organism evidence="2 3">
    <name type="scientific">Campylobacter insulaenigrae NCTC 12927</name>
    <dbReference type="NCBI Taxonomy" id="1031564"/>
    <lineage>
        <taxon>Bacteria</taxon>
        <taxon>Pseudomonadati</taxon>
        <taxon>Campylobacterota</taxon>
        <taxon>Epsilonproteobacteria</taxon>
        <taxon>Campylobacterales</taxon>
        <taxon>Campylobacteraceae</taxon>
        <taxon>Campylobacter</taxon>
    </lineage>
</organism>
<sequence length="395" mass="45074">MILKNARIYGEEKVDIQIQDGKIIHIDSFISDKSDLVIDLEEKTLLPSFIDLNVNLLDNDFEFDSLVALEKQCLSGGVSTIVLRDSLDVNTQGYKLYFDKLKTLKINIIPTIKVLDKENKMKDISILLDSGAKGLEIQSNIESNFLRQSMQYAKMKDSLVFIKCFDEKFDDHGVMNDGKMSFELGLIGISDIAESSEVAKMKEISEFYDVNVNFDALSLTRSFDLLQDKNSEISIHHLLKNDNACDNFNTSAKILPPLKDQKTQTKLKEYFLDYKIKFLTSLHSPISTSKKNLAFDEAKFGVDAIDMYVSLCFTYFVQNNLLSWKKLCDFTSYNQAKFLGLNKGKIAIGYDADFIIFDEKYKKIIDNEYSLYHNEEICGIVTHSVINGEIIKLNN</sequence>
<dbReference type="GO" id="GO:0006145">
    <property type="term" value="P:purine nucleobase catabolic process"/>
    <property type="evidence" value="ECO:0007669"/>
    <property type="project" value="TreeGrafter"/>
</dbReference>
<dbReference type="SUPFAM" id="SSF51556">
    <property type="entry name" value="Metallo-dependent hydrolases"/>
    <property type="match status" value="1"/>
</dbReference>
<evidence type="ECO:0000313" key="3">
    <source>
        <dbReference type="Proteomes" id="UP000031163"/>
    </source>
</evidence>
<dbReference type="RefSeq" id="WP_039650648.1">
    <property type="nucleotide sequence ID" value="NZ_CP007770.1"/>
</dbReference>
<dbReference type="PANTHER" id="PTHR43668">
    <property type="entry name" value="ALLANTOINASE"/>
    <property type="match status" value="1"/>
</dbReference>
<dbReference type="InterPro" id="IPR011059">
    <property type="entry name" value="Metal-dep_hydrolase_composite"/>
</dbReference>
<dbReference type="KEGG" id="cis:CINS_1166"/>
<proteinExistence type="predicted"/>
<dbReference type="EC" id="3.5.2.3" evidence="2"/>
<evidence type="ECO:0000313" key="2">
    <source>
        <dbReference type="EMBL" id="AJC88127.1"/>
    </source>
</evidence>
<keyword evidence="2" id="KW-0378">Hydrolase</keyword>
<dbReference type="STRING" id="1031564.CINS_1166"/>
<feature type="domain" description="Amidohydrolase-related" evidence="1">
    <location>
        <begin position="313"/>
        <end position="388"/>
    </location>
</feature>
<accession>A0A0A8H2C6</accession>
<gene>
    <name evidence="2" type="ORF">CINS_1166</name>
</gene>
<dbReference type="InterPro" id="IPR050138">
    <property type="entry name" value="DHOase/Allantoinase_Hydrolase"/>
</dbReference>
<dbReference type="GO" id="GO:0004038">
    <property type="term" value="F:allantoinase activity"/>
    <property type="evidence" value="ECO:0007669"/>
    <property type="project" value="TreeGrafter"/>
</dbReference>
<dbReference type="EMBL" id="CP007770">
    <property type="protein sequence ID" value="AJC88127.1"/>
    <property type="molecule type" value="Genomic_DNA"/>
</dbReference>
<protein>
    <submittedName>
        <fullName evidence="2">Dihydroorotase, subgroup IIa</fullName>
        <ecNumber evidence="2">3.5.2.3</ecNumber>
    </submittedName>
</protein>
<dbReference type="AlphaFoldDB" id="A0A0A8H2C6"/>
<dbReference type="PANTHER" id="PTHR43668:SF2">
    <property type="entry name" value="ALLANTOINASE"/>
    <property type="match status" value="1"/>
</dbReference>
<dbReference type="InterPro" id="IPR032466">
    <property type="entry name" value="Metal_Hydrolase"/>
</dbReference>
<reference evidence="2 3" key="1">
    <citation type="journal article" date="2014" name="Genome Biol. Evol.">
        <title>Comparative Genomics of the Campylobacter lari Group.</title>
        <authorList>
            <person name="Miller W.G."/>
            <person name="Yee E."/>
            <person name="Chapman M.H."/>
            <person name="Smith T.P."/>
            <person name="Bono J.L."/>
            <person name="Huynh S."/>
            <person name="Parker C.T."/>
            <person name="Vandamme P."/>
            <person name="Luong K."/>
            <person name="Korlach J."/>
        </authorList>
    </citation>
    <scope>NUCLEOTIDE SEQUENCE [LARGE SCALE GENOMIC DNA]</scope>
    <source>
        <strain evidence="2 3">NCTC 12927</strain>
    </source>
</reference>
<dbReference type="GO" id="GO:0005737">
    <property type="term" value="C:cytoplasm"/>
    <property type="evidence" value="ECO:0007669"/>
    <property type="project" value="TreeGrafter"/>
</dbReference>
<dbReference type="Proteomes" id="UP000031163">
    <property type="component" value="Chromosome"/>
</dbReference>
<name>A0A0A8H2C6_9BACT</name>
<dbReference type="Gene3D" id="3.20.20.140">
    <property type="entry name" value="Metal-dependent hydrolases"/>
    <property type="match status" value="1"/>
</dbReference>
<dbReference type="SUPFAM" id="SSF51338">
    <property type="entry name" value="Composite domain of metallo-dependent hydrolases"/>
    <property type="match status" value="1"/>
</dbReference>
<dbReference type="InterPro" id="IPR006680">
    <property type="entry name" value="Amidohydro-rel"/>
</dbReference>
<dbReference type="GeneID" id="74431952"/>
<evidence type="ECO:0000259" key="1">
    <source>
        <dbReference type="Pfam" id="PF01979"/>
    </source>
</evidence>